<comment type="caution">
    <text evidence="1">The sequence shown here is derived from an EMBL/GenBank/DDBJ whole genome shotgun (WGS) entry which is preliminary data.</text>
</comment>
<sequence length="57" mass="5965">MTTTGPAEYVRGASGGSEQQVQEFLALGMVCHLIASMGADEVSAPWTRTLSAGIRHS</sequence>
<name>A0A918ZRN6_9ACTN</name>
<gene>
    <name evidence="1" type="ORF">GCM10014715_18530</name>
</gene>
<evidence type="ECO:0000313" key="2">
    <source>
        <dbReference type="Proteomes" id="UP000641386"/>
    </source>
</evidence>
<accession>A0A918ZRN6</accession>
<organism evidence="1 2">
    <name type="scientific">Streptomyces spiralis</name>
    <dbReference type="NCBI Taxonomy" id="66376"/>
    <lineage>
        <taxon>Bacteria</taxon>
        <taxon>Bacillati</taxon>
        <taxon>Actinomycetota</taxon>
        <taxon>Actinomycetes</taxon>
        <taxon>Kitasatosporales</taxon>
        <taxon>Streptomycetaceae</taxon>
        <taxon>Streptomyces</taxon>
    </lineage>
</organism>
<protein>
    <submittedName>
        <fullName evidence="1">Uncharacterized protein</fullName>
    </submittedName>
</protein>
<reference evidence="1" key="2">
    <citation type="submission" date="2020-09" db="EMBL/GenBank/DDBJ databases">
        <authorList>
            <person name="Sun Q."/>
            <person name="Ohkuma M."/>
        </authorList>
    </citation>
    <scope>NUCLEOTIDE SEQUENCE</scope>
    <source>
        <strain evidence="1">JCM 3302</strain>
    </source>
</reference>
<proteinExistence type="predicted"/>
<dbReference type="RefSeq" id="WP_189898397.1">
    <property type="nucleotide sequence ID" value="NZ_BNBC01000006.1"/>
</dbReference>
<dbReference type="EMBL" id="BNBC01000006">
    <property type="protein sequence ID" value="GHE65246.1"/>
    <property type="molecule type" value="Genomic_DNA"/>
</dbReference>
<evidence type="ECO:0000313" key="1">
    <source>
        <dbReference type="EMBL" id="GHE65246.1"/>
    </source>
</evidence>
<dbReference type="AlphaFoldDB" id="A0A918ZRN6"/>
<keyword evidence="2" id="KW-1185">Reference proteome</keyword>
<dbReference type="Proteomes" id="UP000641386">
    <property type="component" value="Unassembled WGS sequence"/>
</dbReference>
<reference evidence="1" key="1">
    <citation type="journal article" date="2014" name="Int. J. Syst. Evol. Microbiol.">
        <title>Complete genome sequence of Corynebacterium casei LMG S-19264T (=DSM 44701T), isolated from a smear-ripened cheese.</title>
        <authorList>
            <consortium name="US DOE Joint Genome Institute (JGI-PGF)"/>
            <person name="Walter F."/>
            <person name="Albersmeier A."/>
            <person name="Kalinowski J."/>
            <person name="Ruckert C."/>
        </authorList>
    </citation>
    <scope>NUCLEOTIDE SEQUENCE</scope>
    <source>
        <strain evidence="1">JCM 3302</strain>
    </source>
</reference>